<organism evidence="7 8">
    <name type="scientific">Calycomorphotria hydatis</name>
    <dbReference type="NCBI Taxonomy" id="2528027"/>
    <lineage>
        <taxon>Bacteria</taxon>
        <taxon>Pseudomonadati</taxon>
        <taxon>Planctomycetota</taxon>
        <taxon>Planctomycetia</taxon>
        <taxon>Planctomycetales</taxon>
        <taxon>Planctomycetaceae</taxon>
        <taxon>Calycomorphotria</taxon>
    </lineage>
</organism>
<evidence type="ECO:0000259" key="6">
    <source>
        <dbReference type="PROSITE" id="PS51007"/>
    </source>
</evidence>
<dbReference type="InterPro" id="IPR009056">
    <property type="entry name" value="Cyt_c-like_dom"/>
</dbReference>
<name>A0A517TES6_9PLAN</name>
<feature type="domain" description="Cytochrome c" evidence="6">
    <location>
        <begin position="18"/>
        <end position="116"/>
    </location>
</feature>
<gene>
    <name evidence="7" type="ORF">V22_41440</name>
</gene>
<keyword evidence="3 4" id="KW-0408">Iron</keyword>
<dbReference type="KEGG" id="chya:V22_41440"/>
<dbReference type="PANTHER" id="PTHR35889">
    <property type="entry name" value="CYCLOINULO-OLIGOSACCHARIDE FRUCTANOTRANSFERASE-RELATED"/>
    <property type="match status" value="1"/>
</dbReference>
<evidence type="ECO:0000256" key="1">
    <source>
        <dbReference type="ARBA" id="ARBA00022617"/>
    </source>
</evidence>
<feature type="chain" id="PRO_5022161352" evidence="5">
    <location>
        <begin position="21"/>
        <end position="764"/>
    </location>
</feature>
<dbReference type="InterPro" id="IPR011444">
    <property type="entry name" value="DUF1549"/>
</dbReference>
<dbReference type="PANTHER" id="PTHR35889:SF3">
    <property type="entry name" value="F-BOX DOMAIN-CONTAINING PROTEIN"/>
    <property type="match status" value="1"/>
</dbReference>
<dbReference type="GO" id="GO:0020037">
    <property type="term" value="F:heme binding"/>
    <property type="evidence" value="ECO:0007669"/>
    <property type="project" value="InterPro"/>
</dbReference>
<sequence precursor="true">MRYALILLALFTTCSAAAWAGEAEIVFFETKIRPLLSAHCLSCHGAQEQESNLRLDSREAMVKGGDWGPSLDEGNLSGSLLLLAVRHHEDAPAMPPEGSLSKEQIADLEQWVSAGAEWPKTANGEVVPVDLTTPEGIEYARKNHWAFQPIEMPQLPPRSGDATVENEVDLFIADRLAAKSWAMSPKADPRTRLRRLYYDLVGMPPTYAEVLEFEQNPTSEAWAKAIEDLLSRPQYGERWARHWLDIARYSDTKGYSFNKDRNYYHAFGYRDYVIRSFNDDKPFDRFVKEQLAADQIEGIADADYAAMGFITLGRRRTTNEDVDDQIDVITRGFLGLTMQCARCHDHKYDPLPAKDYYALYGILRSSYEPKEADLPVVGHHDRLEAWQTHHDEVTVMQEQLDALKKQIKDTESEEEKEPLRKDRNKLDKEVQEKLKNYPPRPTRAMIMRDKDKLYNPYVFLRGQGGNRGPRVKRRLPEVIGHIRDGKPFEQGSGRLELAESIADPRNPLTARVMVNRIWQHHFGEGLVRTPSDFGYRGDEPTHPELLDYLATKFIESGWSIKAMHRLILTSYAYQQSSLRQPESEQAAGDPENLLLWRANSERLEWEPIRDSILAVSGRLDSTIYGAPYRPWESSKRRAIYMYLDRYEFPELLRNFDFANPDATTGQRTQTTVPQQALFMMNSKFVIDEVRELMLTIRKEVGHDHALGIRRLYQTILQREPTEQEAAVMLEYIQQSMKEDELKINEAFMNATQVLLCSNEFLFSA</sequence>
<evidence type="ECO:0000256" key="2">
    <source>
        <dbReference type="ARBA" id="ARBA00022723"/>
    </source>
</evidence>
<keyword evidence="8" id="KW-1185">Reference proteome</keyword>
<dbReference type="Pfam" id="PF07587">
    <property type="entry name" value="PSD1"/>
    <property type="match status" value="1"/>
</dbReference>
<dbReference type="PROSITE" id="PS51007">
    <property type="entry name" value="CYTC"/>
    <property type="match status" value="1"/>
</dbReference>
<evidence type="ECO:0000313" key="8">
    <source>
        <dbReference type="Proteomes" id="UP000319976"/>
    </source>
</evidence>
<dbReference type="EMBL" id="CP036316">
    <property type="protein sequence ID" value="QDT66872.1"/>
    <property type="molecule type" value="Genomic_DNA"/>
</dbReference>
<keyword evidence="1 4" id="KW-0349">Heme</keyword>
<keyword evidence="2 4" id="KW-0479">Metal-binding</keyword>
<dbReference type="GO" id="GO:0009055">
    <property type="term" value="F:electron transfer activity"/>
    <property type="evidence" value="ECO:0007669"/>
    <property type="project" value="InterPro"/>
</dbReference>
<dbReference type="OrthoDB" id="127107at2"/>
<accession>A0A517TES6</accession>
<feature type="signal peptide" evidence="5">
    <location>
        <begin position="1"/>
        <end position="20"/>
    </location>
</feature>
<dbReference type="Proteomes" id="UP000319976">
    <property type="component" value="Chromosome"/>
</dbReference>
<evidence type="ECO:0000313" key="7">
    <source>
        <dbReference type="EMBL" id="QDT66872.1"/>
    </source>
</evidence>
<evidence type="ECO:0000256" key="4">
    <source>
        <dbReference type="PROSITE-ProRule" id="PRU00433"/>
    </source>
</evidence>
<evidence type="ECO:0000256" key="3">
    <source>
        <dbReference type="ARBA" id="ARBA00023004"/>
    </source>
</evidence>
<dbReference type="AlphaFoldDB" id="A0A517TES6"/>
<dbReference type="SUPFAM" id="SSF46626">
    <property type="entry name" value="Cytochrome c"/>
    <property type="match status" value="1"/>
</dbReference>
<dbReference type="Pfam" id="PF07583">
    <property type="entry name" value="PSCyt2"/>
    <property type="match status" value="1"/>
</dbReference>
<protein>
    <submittedName>
        <fullName evidence="7">Planctomycete cytochrome C</fullName>
    </submittedName>
</protein>
<evidence type="ECO:0000256" key="5">
    <source>
        <dbReference type="SAM" id="SignalP"/>
    </source>
</evidence>
<dbReference type="InterPro" id="IPR022655">
    <property type="entry name" value="DUF1553"/>
</dbReference>
<dbReference type="GO" id="GO:0046872">
    <property type="term" value="F:metal ion binding"/>
    <property type="evidence" value="ECO:0007669"/>
    <property type="project" value="UniProtKB-KW"/>
</dbReference>
<keyword evidence="5" id="KW-0732">Signal</keyword>
<reference evidence="7 8" key="1">
    <citation type="submission" date="2019-02" db="EMBL/GenBank/DDBJ databases">
        <title>Deep-cultivation of Planctomycetes and their phenomic and genomic characterization uncovers novel biology.</title>
        <authorList>
            <person name="Wiegand S."/>
            <person name="Jogler M."/>
            <person name="Boedeker C."/>
            <person name="Pinto D."/>
            <person name="Vollmers J."/>
            <person name="Rivas-Marin E."/>
            <person name="Kohn T."/>
            <person name="Peeters S.H."/>
            <person name="Heuer A."/>
            <person name="Rast P."/>
            <person name="Oberbeckmann S."/>
            <person name="Bunk B."/>
            <person name="Jeske O."/>
            <person name="Meyerdierks A."/>
            <person name="Storesund J.E."/>
            <person name="Kallscheuer N."/>
            <person name="Luecker S."/>
            <person name="Lage O.M."/>
            <person name="Pohl T."/>
            <person name="Merkel B.J."/>
            <person name="Hornburger P."/>
            <person name="Mueller R.-W."/>
            <person name="Bruemmer F."/>
            <person name="Labrenz M."/>
            <person name="Spormann A.M."/>
            <person name="Op den Camp H."/>
            <person name="Overmann J."/>
            <person name="Amann R."/>
            <person name="Jetten M.S.M."/>
            <person name="Mascher T."/>
            <person name="Medema M.H."/>
            <person name="Devos D.P."/>
            <person name="Kaster A.-K."/>
            <person name="Ovreas L."/>
            <person name="Rohde M."/>
            <person name="Galperin M.Y."/>
            <person name="Jogler C."/>
        </authorList>
    </citation>
    <scope>NUCLEOTIDE SEQUENCE [LARGE SCALE GENOMIC DNA]</scope>
    <source>
        <strain evidence="7 8">V22</strain>
    </source>
</reference>
<dbReference type="InterPro" id="IPR036909">
    <property type="entry name" value="Cyt_c-like_dom_sf"/>
</dbReference>
<dbReference type="Pfam" id="PF07635">
    <property type="entry name" value="PSCyt1"/>
    <property type="match status" value="1"/>
</dbReference>
<dbReference type="RefSeq" id="WP_145266357.1">
    <property type="nucleotide sequence ID" value="NZ_CP036316.1"/>
</dbReference>
<dbReference type="InterPro" id="IPR011429">
    <property type="entry name" value="Cyt_c_Planctomycete-type"/>
</dbReference>
<proteinExistence type="predicted"/>